<dbReference type="PANTHER" id="PTHR31021">
    <property type="entry name" value="ADENOMATOSIS POLYPOSIS COLI DOWN-REGULATED 1"/>
    <property type="match status" value="1"/>
</dbReference>
<dbReference type="GeneID" id="108627602"/>
<evidence type="ECO:0000313" key="10">
    <source>
        <dbReference type="RefSeq" id="XP_026671542.1"/>
    </source>
</evidence>
<feature type="signal peptide" evidence="7">
    <location>
        <begin position="1"/>
        <end position="16"/>
    </location>
</feature>
<keyword evidence="3 7" id="KW-0732">Signal</keyword>
<dbReference type="InterPro" id="IPR029405">
    <property type="entry name" value="APCDD1_dom"/>
</dbReference>
<dbReference type="RefSeq" id="XP_026671542.1">
    <property type="nucleotide sequence ID" value="XM_026815741.1"/>
</dbReference>
<name>A0AAJ7WCS9_9HYME</name>
<dbReference type="GO" id="GO:0030178">
    <property type="term" value="P:negative regulation of Wnt signaling pathway"/>
    <property type="evidence" value="ECO:0007669"/>
    <property type="project" value="InterPro"/>
</dbReference>
<feature type="transmembrane region" description="Helical" evidence="6">
    <location>
        <begin position="565"/>
        <end position="587"/>
    </location>
</feature>
<keyword evidence="9" id="KW-1185">Reference proteome</keyword>
<evidence type="ECO:0000313" key="9">
    <source>
        <dbReference type="Proteomes" id="UP000694925"/>
    </source>
</evidence>
<comment type="subcellular location">
    <subcellularLocation>
        <location evidence="1">Membrane</location>
        <topology evidence="1">Single-pass membrane protein</topology>
    </subcellularLocation>
</comment>
<proteinExistence type="predicted"/>
<organism evidence="9 10">
    <name type="scientific">Ceratina calcarata</name>
    <dbReference type="NCBI Taxonomy" id="156304"/>
    <lineage>
        <taxon>Eukaryota</taxon>
        <taxon>Metazoa</taxon>
        <taxon>Ecdysozoa</taxon>
        <taxon>Arthropoda</taxon>
        <taxon>Hexapoda</taxon>
        <taxon>Insecta</taxon>
        <taxon>Pterygota</taxon>
        <taxon>Neoptera</taxon>
        <taxon>Endopterygota</taxon>
        <taxon>Hymenoptera</taxon>
        <taxon>Apocrita</taxon>
        <taxon>Aculeata</taxon>
        <taxon>Apoidea</taxon>
        <taxon>Anthophila</taxon>
        <taxon>Apidae</taxon>
        <taxon>Ceratina</taxon>
        <taxon>Zadontomerus</taxon>
    </lineage>
</organism>
<dbReference type="SMART" id="SM01352">
    <property type="entry name" value="APCDDC"/>
    <property type="match status" value="1"/>
</dbReference>
<evidence type="ECO:0000259" key="8">
    <source>
        <dbReference type="SMART" id="SM01352"/>
    </source>
</evidence>
<evidence type="ECO:0000256" key="2">
    <source>
        <dbReference type="ARBA" id="ARBA00022692"/>
    </source>
</evidence>
<keyword evidence="2 6" id="KW-0812">Transmembrane</keyword>
<evidence type="ECO:0000256" key="5">
    <source>
        <dbReference type="ARBA" id="ARBA00023180"/>
    </source>
</evidence>
<sequence length="591" mass="68286">MQSLIIILCLLQASRRLSHLAADPIGIPIEKTAKAHANRRREGLDYTICLEAEKEDNRCDALMKRSDSDDRGTVTDNTPARLHETWVSQECEVRTGPKYVIRKYNFFKNDTFLLLQYHYAEESCSIATYTIIARGSIKIVSPSATVPGAAETYVQLDSVHLIPLNRQVAHKFGRRMNTSCGWDKKWRPYVSQLIYERDSSLNTDLNAHDLNSNSLQSRLSRAKRRHTLQCLESFDVDLTELELLRIEVKRFNSPTNSSTPGRERIELLLGGLARSINSQRMQPSRLQSTPLLRADTQAMDCPICGNVYRATECSPPLFHQAPSLPAVIDGLWLSVRCESVDGGLWSKRFFQMYSRDNRWFARWTYYTDSTCSNVLYMTSATGTYVQRALETDIYRHVPGDTEESIMLRVNRRQRMKLDQDPFQAQQNAKIPSGTSELELRVLDGLLVPISRIVPSGCKVTNRAKGIMRIRRIERDLKNCMPKDIETPATIKFKAKISLNWKGDYTLLLAAWRDDPWEAPLYRCSETATRTYFQELLYGNSFFPRERSSRYNQFNRFRRHWFSTSLAVRFTGFSFTIYLTISCFLHWLNFVY</sequence>
<dbReference type="Proteomes" id="UP000694925">
    <property type="component" value="Unplaced"/>
</dbReference>
<dbReference type="InterPro" id="IPR042425">
    <property type="entry name" value="APCDD1"/>
</dbReference>
<feature type="domain" description="APCDD1" evidence="8">
    <location>
        <begin position="58"/>
        <end position="320"/>
    </location>
</feature>
<feature type="chain" id="PRO_5042529192" evidence="7">
    <location>
        <begin position="17"/>
        <end position="591"/>
    </location>
</feature>
<evidence type="ECO:0000256" key="4">
    <source>
        <dbReference type="ARBA" id="ARBA00023136"/>
    </source>
</evidence>
<dbReference type="GO" id="GO:0017147">
    <property type="term" value="F:Wnt-protein binding"/>
    <property type="evidence" value="ECO:0007669"/>
    <property type="project" value="InterPro"/>
</dbReference>
<keyword evidence="5" id="KW-0325">Glycoprotein</keyword>
<dbReference type="PANTHER" id="PTHR31021:SF1">
    <property type="entry name" value="CHROMOSOME UNDETERMINED SCAFFOLD_56, WHOLE GENOME SHOTGUN SEQUENCE"/>
    <property type="match status" value="1"/>
</dbReference>
<evidence type="ECO:0000256" key="1">
    <source>
        <dbReference type="ARBA" id="ARBA00004167"/>
    </source>
</evidence>
<dbReference type="Pfam" id="PF14921">
    <property type="entry name" value="APCDDC"/>
    <property type="match status" value="1"/>
</dbReference>
<evidence type="ECO:0000256" key="7">
    <source>
        <dbReference type="SAM" id="SignalP"/>
    </source>
</evidence>
<accession>A0AAJ7WCS9</accession>
<reference evidence="10" key="1">
    <citation type="submission" date="2025-08" db="UniProtKB">
        <authorList>
            <consortium name="RefSeq"/>
        </authorList>
    </citation>
    <scope>IDENTIFICATION</scope>
    <source>
        <tissue evidence="10">Whole body</tissue>
    </source>
</reference>
<evidence type="ECO:0000256" key="3">
    <source>
        <dbReference type="ARBA" id="ARBA00022729"/>
    </source>
</evidence>
<protein>
    <submittedName>
        <fullName evidence="10">Protein APCDD1-like isoform X1</fullName>
    </submittedName>
</protein>
<dbReference type="KEGG" id="ccal:108627602"/>
<gene>
    <name evidence="10" type="primary">LOC108627602</name>
</gene>
<keyword evidence="4 6" id="KW-0472">Membrane</keyword>
<keyword evidence="6" id="KW-1133">Transmembrane helix</keyword>
<evidence type="ECO:0000256" key="6">
    <source>
        <dbReference type="SAM" id="Phobius"/>
    </source>
</evidence>
<dbReference type="GO" id="GO:0005886">
    <property type="term" value="C:plasma membrane"/>
    <property type="evidence" value="ECO:0007669"/>
    <property type="project" value="InterPro"/>
</dbReference>
<dbReference type="AlphaFoldDB" id="A0AAJ7WCS9"/>